<evidence type="ECO:0000256" key="17">
    <source>
        <dbReference type="ARBA" id="ARBA00025148"/>
    </source>
</evidence>
<evidence type="ECO:0000313" key="18">
    <source>
        <dbReference type="EMBL" id="KAG0497295.1"/>
    </source>
</evidence>
<dbReference type="InterPro" id="IPR036397">
    <property type="entry name" value="RNaseH_sf"/>
</dbReference>
<evidence type="ECO:0000256" key="10">
    <source>
        <dbReference type="ARBA" id="ARBA00022723"/>
    </source>
</evidence>
<keyword evidence="12" id="KW-0269">Exonuclease</keyword>
<protein>
    <recommendedName>
        <fullName evidence="7">poly(A)-specific ribonuclease</fullName>
        <ecNumber evidence="7">3.1.13.4</ecNumber>
    </recommendedName>
</protein>
<dbReference type="GO" id="GO:0005737">
    <property type="term" value="C:cytoplasm"/>
    <property type="evidence" value="ECO:0007669"/>
    <property type="project" value="UniProtKB-SubCell"/>
</dbReference>
<evidence type="ECO:0000313" key="21">
    <source>
        <dbReference type="Proteomes" id="UP000639772"/>
    </source>
</evidence>
<dbReference type="InterPro" id="IPR039637">
    <property type="entry name" value="CNOT7/CNOT8/Pop2"/>
</dbReference>
<comment type="caution">
    <text evidence="18">The sequence shown here is derived from an EMBL/GenBank/DDBJ whole genome shotgun (WGS) entry which is preliminary data.</text>
</comment>
<keyword evidence="15" id="KW-0804">Transcription</keyword>
<evidence type="ECO:0000256" key="3">
    <source>
        <dbReference type="ARBA" id="ARBA00004123"/>
    </source>
</evidence>
<evidence type="ECO:0000256" key="11">
    <source>
        <dbReference type="ARBA" id="ARBA00022801"/>
    </source>
</evidence>
<comment type="catalytic activity">
    <reaction evidence="1">
        <text>Exonucleolytic cleavage of poly(A) to 5'-AMP.</text>
        <dbReference type="EC" id="3.1.13.4"/>
    </reaction>
</comment>
<evidence type="ECO:0000256" key="16">
    <source>
        <dbReference type="ARBA" id="ARBA00023242"/>
    </source>
</evidence>
<keyword evidence="13" id="KW-0694">RNA-binding</keyword>
<keyword evidence="20" id="KW-1185">Reference proteome</keyword>
<dbReference type="GO" id="GO:0004535">
    <property type="term" value="F:poly(A)-specific ribonuclease activity"/>
    <property type="evidence" value="ECO:0007669"/>
    <property type="project" value="UniProtKB-EC"/>
</dbReference>
<dbReference type="OrthoDB" id="1164111at2759"/>
<evidence type="ECO:0000256" key="2">
    <source>
        <dbReference type="ARBA" id="ARBA00001968"/>
    </source>
</evidence>
<dbReference type="GO" id="GO:0046872">
    <property type="term" value="F:metal ion binding"/>
    <property type="evidence" value="ECO:0007669"/>
    <property type="project" value="UniProtKB-KW"/>
</dbReference>
<evidence type="ECO:0000256" key="7">
    <source>
        <dbReference type="ARBA" id="ARBA00012161"/>
    </source>
</evidence>
<dbReference type="AlphaFoldDB" id="A0A835RZ22"/>
<dbReference type="GO" id="GO:0005634">
    <property type="term" value="C:nucleus"/>
    <property type="evidence" value="ECO:0007669"/>
    <property type="project" value="UniProtKB-SubCell"/>
</dbReference>
<comment type="similarity">
    <text evidence="5">Belongs to the CAF1 family.</text>
</comment>
<comment type="cofactor">
    <cofactor evidence="2">
        <name>a divalent metal cation</name>
        <dbReference type="ChEBI" id="CHEBI:60240"/>
    </cofactor>
</comment>
<proteinExistence type="inferred from homology"/>
<comment type="function">
    <text evidence="17">Ubiquitous transcription factor required for a diverse set of processes. It is a component of the CCR4 complex involved in the control of gene expression.</text>
</comment>
<dbReference type="SUPFAM" id="SSF53098">
    <property type="entry name" value="Ribonuclease H-like"/>
    <property type="match status" value="1"/>
</dbReference>
<dbReference type="EMBL" id="JADCNL010000001">
    <property type="protein sequence ID" value="KAG0497295.1"/>
    <property type="molecule type" value="Genomic_DNA"/>
</dbReference>
<dbReference type="InterPro" id="IPR012337">
    <property type="entry name" value="RNaseH-like_sf"/>
</dbReference>
<dbReference type="EC" id="3.1.13.4" evidence="7"/>
<keyword evidence="8" id="KW-0963">Cytoplasm</keyword>
<sequence length="280" mass="32289">MPAMEEPNLAKEEEIMIRRVFAENLEEEFELIRECAERFPFAAMDTEFPGVIHRPRRHHYLLTPSERYALLKSNVDALHLIQLGLSLSDSEGNLPDLGVPGARFIWEFNFREFDLYCDAYAPESVELLRDNGIDFEKNRERGVDSRRFAELFMSSGLICNDSNVSWVTFHSVYDFGYLIKILTCRRLPRTMGGFLDLVRVFFGEKVFDVKHMIRHCDGLFGGLDRVAKTLRVDRAAGRCHQAGSDSLLTLHTFLKLKTVHFVKKNAMDRYAGVLYGLECH</sequence>
<keyword evidence="9" id="KW-0540">Nuclease</keyword>
<comment type="subcellular location">
    <subcellularLocation>
        <location evidence="4">Cytoplasm</location>
    </subcellularLocation>
    <subcellularLocation>
        <location evidence="3">Nucleus</location>
    </subcellularLocation>
</comment>
<dbReference type="GO" id="GO:0030014">
    <property type="term" value="C:CCR4-NOT complex"/>
    <property type="evidence" value="ECO:0007669"/>
    <property type="project" value="InterPro"/>
</dbReference>
<reference evidence="20 21" key="1">
    <citation type="journal article" date="2020" name="Nat. Food">
        <title>A phased Vanilla planifolia genome enables genetic improvement of flavour and production.</title>
        <authorList>
            <person name="Hasing T."/>
            <person name="Tang H."/>
            <person name="Brym M."/>
            <person name="Khazi F."/>
            <person name="Huang T."/>
            <person name="Chambers A.H."/>
        </authorList>
    </citation>
    <scope>NUCLEOTIDE SEQUENCE [LARGE SCALE GENOMIC DNA]</scope>
    <source>
        <tissue evidence="18">Leaf</tissue>
    </source>
</reference>
<evidence type="ECO:0000256" key="4">
    <source>
        <dbReference type="ARBA" id="ARBA00004496"/>
    </source>
</evidence>
<evidence type="ECO:0000256" key="12">
    <source>
        <dbReference type="ARBA" id="ARBA00022839"/>
    </source>
</evidence>
<dbReference type="GO" id="GO:0003723">
    <property type="term" value="F:RNA binding"/>
    <property type="evidence" value="ECO:0007669"/>
    <property type="project" value="UniProtKB-KW"/>
</dbReference>
<evidence type="ECO:0000256" key="13">
    <source>
        <dbReference type="ARBA" id="ARBA00022884"/>
    </source>
</evidence>
<dbReference type="Proteomes" id="UP000639772">
    <property type="component" value="Chromosome 1"/>
</dbReference>
<dbReference type="Pfam" id="PF04857">
    <property type="entry name" value="CAF1"/>
    <property type="match status" value="1"/>
</dbReference>
<evidence type="ECO:0000313" key="20">
    <source>
        <dbReference type="Proteomes" id="UP000636800"/>
    </source>
</evidence>
<keyword evidence="11" id="KW-0378">Hydrolase</keyword>
<evidence type="ECO:0000256" key="14">
    <source>
        <dbReference type="ARBA" id="ARBA00023015"/>
    </source>
</evidence>
<evidence type="ECO:0000256" key="6">
    <source>
        <dbReference type="ARBA" id="ARBA00011757"/>
    </source>
</evidence>
<evidence type="ECO:0000256" key="15">
    <source>
        <dbReference type="ARBA" id="ARBA00023163"/>
    </source>
</evidence>
<keyword evidence="10" id="KW-0479">Metal-binding</keyword>
<evidence type="ECO:0000256" key="5">
    <source>
        <dbReference type="ARBA" id="ARBA00008372"/>
    </source>
</evidence>
<keyword evidence="16" id="KW-0539">Nucleus</keyword>
<evidence type="ECO:0000256" key="1">
    <source>
        <dbReference type="ARBA" id="ARBA00001663"/>
    </source>
</evidence>
<dbReference type="EMBL" id="JADCNM010000001">
    <property type="protein sequence ID" value="KAG0501699.1"/>
    <property type="molecule type" value="Genomic_DNA"/>
</dbReference>
<organism evidence="18 20">
    <name type="scientific">Vanilla planifolia</name>
    <name type="common">Vanilla</name>
    <dbReference type="NCBI Taxonomy" id="51239"/>
    <lineage>
        <taxon>Eukaryota</taxon>
        <taxon>Viridiplantae</taxon>
        <taxon>Streptophyta</taxon>
        <taxon>Embryophyta</taxon>
        <taxon>Tracheophyta</taxon>
        <taxon>Spermatophyta</taxon>
        <taxon>Magnoliopsida</taxon>
        <taxon>Liliopsida</taxon>
        <taxon>Asparagales</taxon>
        <taxon>Orchidaceae</taxon>
        <taxon>Vanilloideae</taxon>
        <taxon>Vanilleae</taxon>
        <taxon>Vanilla</taxon>
    </lineage>
</organism>
<evidence type="ECO:0000313" key="19">
    <source>
        <dbReference type="EMBL" id="KAG0501699.1"/>
    </source>
</evidence>
<accession>A0A835RZ22</accession>
<evidence type="ECO:0000256" key="8">
    <source>
        <dbReference type="ARBA" id="ARBA00022490"/>
    </source>
</evidence>
<dbReference type="Gene3D" id="3.30.420.10">
    <property type="entry name" value="Ribonuclease H-like superfamily/Ribonuclease H"/>
    <property type="match status" value="1"/>
</dbReference>
<name>A0A835RZ22_VANPL</name>
<dbReference type="PANTHER" id="PTHR10797">
    <property type="entry name" value="CCR4-NOT TRANSCRIPTION COMPLEX SUBUNIT"/>
    <property type="match status" value="1"/>
</dbReference>
<comment type="subunit">
    <text evidence="6">Component of the CCR4-NOT complex, at least composed of CRR4 and CAF1 proteins.</text>
</comment>
<gene>
    <name evidence="19" type="ORF">HPP92_001771</name>
    <name evidence="18" type="ORF">HPP92_001986</name>
</gene>
<dbReference type="Proteomes" id="UP000636800">
    <property type="component" value="Chromosome 1"/>
</dbReference>
<keyword evidence="14" id="KW-0805">Transcription regulation</keyword>
<evidence type="ECO:0000256" key="9">
    <source>
        <dbReference type="ARBA" id="ARBA00022722"/>
    </source>
</evidence>
<dbReference type="FunFam" id="3.30.420.10:FF:000067">
    <property type="entry name" value="Putative CCR4-associated factor 1 11"/>
    <property type="match status" value="1"/>
</dbReference>
<dbReference type="InterPro" id="IPR006941">
    <property type="entry name" value="RNase_CAF1"/>
</dbReference>